<dbReference type="Proteomes" id="UP000509510">
    <property type="component" value="Chromosome III"/>
</dbReference>
<dbReference type="Pfam" id="PF01479">
    <property type="entry name" value="S4"/>
    <property type="match status" value="1"/>
</dbReference>
<evidence type="ECO:0000256" key="13">
    <source>
        <dbReference type="SAM" id="MobiDB-lite"/>
    </source>
</evidence>
<comment type="similarity">
    <text evidence="2">Belongs to the short-chain dehydrogenases/reductases (SDR) family.</text>
</comment>
<dbReference type="PANTHER" id="PTHR43157:SF31">
    <property type="entry name" value="PHOSPHATIDYLINOSITOL-GLYCAN BIOSYNTHESIS CLASS F PROTEIN"/>
    <property type="match status" value="1"/>
</dbReference>
<evidence type="ECO:0000256" key="10">
    <source>
        <dbReference type="ARBA" id="ARBA00069727"/>
    </source>
</evidence>
<evidence type="ECO:0000313" key="16">
    <source>
        <dbReference type="EMBL" id="QKX59083.1"/>
    </source>
</evidence>
<dbReference type="Pfam" id="PF00106">
    <property type="entry name" value="adh_short"/>
    <property type="match status" value="1"/>
</dbReference>
<protein>
    <recommendedName>
        <fullName evidence="10">U3 small nucleolar ribonucleoprotein protein IMP3</fullName>
    </recommendedName>
    <alternativeName>
        <fullName evidence="11">U3 small nucleolar ribonucleoprotein protein imp3</fullName>
    </alternativeName>
</protein>
<dbReference type="RefSeq" id="XP_035345261.1">
    <property type="nucleotide sequence ID" value="XM_035489368.1"/>
</dbReference>
<dbReference type="SUPFAM" id="SSF51735">
    <property type="entry name" value="NAD(P)-binding Rossmann-fold domains"/>
    <property type="match status" value="1"/>
</dbReference>
<dbReference type="FunFam" id="3.10.290.10:FF:000006">
    <property type="entry name" value="U3 small nucleolar ribonucleoprotein IMP3"/>
    <property type="match status" value="1"/>
</dbReference>
<keyword evidence="8" id="KW-0539">Nucleus</keyword>
<dbReference type="InterPro" id="IPR002347">
    <property type="entry name" value="SDR_fam"/>
</dbReference>
<dbReference type="Gene3D" id="3.40.50.720">
    <property type="entry name" value="NAD(P)-binding Rossmann-like Domain"/>
    <property type="match status" value="1"/>
</dbReference>
<evidence type="ECO:0000256" key="4">
    <source>
        <dbReference type="ARBA" id="ARBA00022517"/>
    </source>
</evidence>
<keyword evidence="5" id="KW-0699">rRNA-binding</keyword>
<evidence type="ECO:0000313" key="17">
    <source>
        <dbReference type="Proteomes" id="UP000509510"/>
    </source>
</evidence>
<dbReference type="GeneID" id="55993708"/>
<dbReference type="InterPro" id="IPR001912">
    <property type="entry name" value="Ribosomal_uS4_N"/>
</dbReference>
<dbReference type="GO" id="GO:0019843">
    <property type="term" value="F:rRNA binding"/>
    <property type="evidence" value="ECO:0007669"/>
    <property type="project" value="UniProtKB-KW"/>
</dbReference>
<evidence type="ECO:0000256" key="9">
    <source>
        <dbReference type="ARBA" id="ARBA00023274"/>
    </source>
</evidence>
<dbReference type="OrthoDB" id="542013at2759"/>
<evidence type="ECO:0000256" key="1">
    <source>
        <dbReference type="ARBA" id="ARBA00004604"/>
    </source>
</evidence>
<keyword evidence="9" id="KW-0687">Ribonucleoprotein</keyword>
<proteinExistence type="inferred from homology"/>
<evidence type="ECO:0000256" key="5">
    <source>
        <dbReference type="ARBA" id="ARBA00022730"/>
    </source>
</evidence>
<evidence type="ECO:0000259" key="14">
    <source>
        <dbReference type="SMART" id="SM00363"/>
    </source>
</evidence>
<evidence type="ECO:0000256" key="12">
    <source>
        <dbReference type="PROSITE-ProRule" id="PRU00182"/>
    </source>
</evidence>
<feature type="domain" description="RNA-binding S4" evidence="14">
    <location>
        <begin position="471"/>
        <end position="537"/>
    </location>
</feature>
<evidence type="ECO:0000256" key="3">
    <source>
        <dbReference type="ARBA" id="ARBA00007465"/>
    </source>
</evidence>
<dbReference type="PANTHER" id="PTHR43157">
    <property type="entry name" value="PHOSPHATIDYLINOSITOL-GLYCAN BIOSYNTHESIS CLASS F PROTEIN-RELATED"/>
    <property type="match status" value="1"/>
</dbReference>
<dbReference type="InterPro" id="IPR002942">
    <property type="entry name" value="S4_RNA-bd"/>
</dbReference>
<dbReference type="InterPro" id="IPR036291">
    <property type="entry name" value="NAD(P)-bd_dom_sf"/>
</dbReference>
<dbReference type="EMBL" id="CP055900">
    <property type="protein sequence ID" value="QKX59083.1"/>
    <property type="molecule type" value="Genomic_DNA"/>
</dbReference>
<evidence type="ECO:0000256" key="2">
    <source>
        <dbReference type="ARBA" id="ARBA00006484"/>
    </source>
</evidence>
<dbReference type="SUPFAM" id="SSF55174">
    <property type="entry name" value="Alpha-L RNA-binding motif"/>
    <property type="match status" value="1"/>
</dbReference>
<accession>A0A7H8R2M2</accession>
<dbReference type="SMART" id="SM01390">
    <property type="entry name" value="Ribosomal_S4"/>
    <property type="match status" value="1"/>
</dbReference>
<dbReference type="GO" id="GO:0005730">
    <property type="term" value="C:nucleolus"/>
    <property type="evidence" value="ECO:0007669"/>
    <property type="project" value="UniProtKB-SubCell"/>
</dbReference>
<dbReference type="PRINTS" id="PR00081">
    <property type="entry name" value="GDHRDH"/>
</dbReference>
<dbReference type="PROSITE" id="PS50889">
    <property type="entry name" value="S4"/>
    <property type="match status" value="1"/>
</dbReference>
<evidence type="ECO:0000259" key="15">
    <source>
        <dbReference type="SMART" id="SM01390"/>
    </source>
</evidence>
<evidence type="ECO:0000256" key="11">
    <source>
        <dbReference type="ARBA" id="ARBA00072223"/>
    </source>
</evidence>
<dbReference type="GO" id="GO:0042254">
    <property type="term" value="P:ribosome biogenesis"/>
    <property type="evidence" value="ECO:0007669"/>
    <property type="project" value="UniProtKB-KW"/>
</dbReference>
<gene>
    <name evidence="16" type="ORF">TRUGW13939_06213</name>
</gene>
<organism evidence="16 17">
    <name type="scientific">Talaromyces rugulosus</name>
    <name type="common">Penicillium rugulosum</name>
    <dbReference type="NCBI Taxonomy" id="121627"/>
    <lineage>
        <taxon>Eukaryota</taxon>
        <taxon>Fungi</taxon>
        <taxon>Dikarya</taxon>
        <taxon>Ascomycota</taxon>
        <taxon>Pezizomycotina</taxon>
        <taxon>Eurotiomycetes</taxon>
        <taxon>Eurotiomycetidae</taxon>
        <taxon>Eurotiales</taxon>
        <taxon>Trichocomaceae</taxon>
        <taxon>Talaromyces</taxon>
        <taxon>Talaromyces sect. Islandici</taxon>
    </lineage>
</organism>
<keyword evidence="17" id="KW-1185">Reference proteome</keyword>
<evidence type="ECO:0000256" key="7">
    <source>
        <dbReference type="ARBA" id="ARBA00023002"/>
    </source>
</evidence>
<keyword evidence="4" id="KW-0690">Ribosome biogenesis</keyword>
<dbReference type="KEGG" id="trg:TRUGW13939_06213"/>
<dbReference type="AlphaFoldDB" id="A0A7H8R2M2"/>
<dbReference type="GO" id="GO:0016491">
    <property type="term" value="F:oxidoreductase activity"/>
    <property type="evidence" value="ECO:0007669"/>
    <property type="project" value="UniProtKB-KW"/>
</dbReference>
<feature type="region of interest" description="Disordered" evidence="13">
    <location>
        <begin position="339"/>
        <end position="364"/>
    </location>
</feature>
<sequence length="546" mass="61132">MADEQLEFPIQPKIGAGLRMFFYSQLFVTPRYPQHSFNDQTVIVTGSNAGLGLEAARHFYRLNCARIVLAVRTTSKGQAAKEDIVKSVKHRTDADAIEIWPLDLSSTASTLAFTERVKTELPRVDVLVENAGINSKIWTQSEGFEQAVQVNVLNTFLLALSLLPKLNETKTNFPDSQPHLVIISSEAHRLTKFPEINAPDLYAKLNDETAFSQQPRYQATKLIEVLLTREIVSRLAPSGTSTPPPVVINIVNPGLCKSTLDRSGNQPPLGLRILRAILDRTTEVGSRTFVLAACAPATSHGEFQSDGANQGVESWIYTDIGRKVQKKVYEQTMRILEARKPGANKPEKTAQDGPSIEASREKTNAKKTRLLRKVNFHTYKSDNNHREQSIRARYYLQGTLDYQKYNTLCGQLRSLAHKLSALDPDDPFRKKTESEILEKLWSMGILKNSREQGAGLSAVEHDVSVSAFCRRRLGVLMTRNGMVPDVKTAVTLIEQGHVRVGTEVVTDAAFLVTRSMEDFVTWVDSSKIKRSIMKYRDNLDDFDLMV</sequence>
<dbReference type="Pfam" id="PF00163">
    <property type="entry name" value="Ribosomal_S4"/>
    <property type="match status" value="1"/>
</dbReference>
<comment type="similarity">
    <text evidence="3">Belongs to the universal ribosomal protein uS4 family.</text>
</comment>
<dbReference type="SMART" id="SM00363">
    <property type="entry name" value="S4"/>
    <property type="match status" value="1"/>
</dbReference>
<keyword evidence="7" id="KW-0560">Oxidoreductase</keyword>
<evidence type="ECO:0000256" key="8">
    <source>
        <dbReference type="ARBA" id="ARBA00023242"/>
    </source>
</evidence>
<dbReference type="GO" id="GO:1990904">
    <property type="term" value="C:ribonucleoprotein complex"/>
    <property type="evidence" value="ECO:0007669"/>
    <property type="project" value="UniProtKB-KW"/>
</dbReference>
<dbReference type="CDD" id="cd00165">
    <property type="entry name" value="S4"/>
    <property type="match status" value="1"/>
</dbReference>
<comment type="subcellular location">
    <subcellularLocation>
        <location evidence="1">Nucleus</location>
        <location evidence="1">Nucleolus</location>
    </subcellularLocation>
</comment>
<name>A0A7H8R2M2_TALRU</name>
<evidence type="ECO:0000256" key="6">
    <source>
        <dbReference type="ARBA" id="ARBA00022884"/>
    </source>
</evidence>
<feature type="domain" description="Small ribosomal subunit protein uS4 N-terminal" evidence="15">
    <location>
        <begin position="366"/>
        <end position="470"/>
    </location>
</feature>
<keyword evidence="6 12" id="KW-0694">RNA-binding</keyword>
<reference evidence="17" key="1">
    <citation type="submission" date="2020-06" db="EMBL/GenBank/DDBJ databases">
        <title>A chromosome-scale genome assembly of Talaromyces rugulosus W13939.</title>
        <authorList>
            <person name="Wang B."/>
            <person name="Guo L."/>
            <person name="Ye K."/>
            <person name="Wang L."/>
        </authorList>
    </citation>
    <scope>NUCLEOTIDE SEQUENCE [LARGE SCALE GENOMIC DNA]</scope>
    <source>
        <strain evidence="17">W13939</strain>
    </source>
</reference>
<feature type="compositionally biased region" description="Basic and acidic residues" evidence="13">
    <location>
        <begin position="339"/>
        <end position="350"/>
    </location>
</feature>